<gene>
    <name evidence="1" type="ORF">BP00DRAFT_427111</name>
</gene>
<dbReference type="EMBL" id="KZ825525">
    <property type="protein sequence ID" value="PYI29855.1"/>
    <property type="molecule type" value="Genomic_DNA"/>
</dbReference>
<sequence length="149" mass="16571">MRYNSSAYLNPPIHPHLLTYCTGLTRTTLPNKNKNTHNLDHHTMPTRKSAAHTHNPHEQYLRAELQKSEIRWHASNLNHGERGLDSAVDSHLFPTGRGLDSGGATNGRTDPPKSKHLDLFTCCQTVGIGMLIGSQMQIANSHDNLFSKA</sequence>
<keyword evidence="2" id="KW-1185">Reference proteome</keyword>
<evidence type="ECO:0000313" key="2">
    <source>
        <dbReference type="Proteomes" id="UP000248817"/>
    </source>
</evidence>
<reference evidence="1 2" key="1">
    <citation type="submission" date="2018-02" db="EMBL/GenBank/DDBJ databases">
        <title>The genomes of Aspergillus section Nigri reveals drivers in fungal speciation.</title>
        <authorList>
            <consortium name="DOE Joint Genome Institute"/>
            <person name="Vesth T.C."/>
            <person name="Nybo J."/>
            <person name="Theobald S."/>
            <person name="Brandl J."/>
            <person name="Frisvad J.C."/>
            <person name="Nielsen K.F."/>
            <person name="Lyhne E.K."/>
            <person name="Kogle M.E."/>
            <person name="Kuo A."/>
            <person name="Riley R."/>
            <person name="Clum A."/>
            <person name="Nolan M."/>
            <person name="Lipzen A."/>
            <person name="Salamov A."/>
            <person name="Henrissat B."/>
            <person name="Wiebenga A."/>
            <person name="De vries R.P."/>
            <person name="Grigoriev I.V."/>
            <person name="Mortensen U.H."/>
            <person name="Andersen M.R."/>
            <person name="Baker S.E."/>
        </authorList>
    </citation>
    <scope>NUCLEOTIDE SEQUENCE [LARGE SCALE GENOMIC DNA]</scope>
    <source>
        <strain evidence="1 2">CBS 114.80</strain>
    </source>
</reference>
<protein>
    <submittedName>
        <fullName evidence="1">Uncharacterized protein</fullName>
    </submittedName>
</protein>
<proteinExistence type="predicted"/>
<dbReference type="AlphaFoldDB" id="A0A2V5HZF1"/>
<evidence type="ECO:0000313" key="1">
    <source>
        <dbReference type="EMBL" id="PYI29855.1"/>
    </source>
</evidence>
<accession>A0A2V5HZF1</accession>
<name>A0A2V5HZF1_9EURO</name>
<organism evidence="1 2">
    <name type="scientific">Aspergillus indologenus CBS 114.80</name>
    <dbReference type="NCBI Taxonomy" id="1450541"/>
    <lineage>
        <taxon>Eukaryota</taxon>
        <taxon>Fungi</taxon>
        <taxon>Dikarya</taxon>
        <taxon>Ascomycota</taxon>
        <taxon>Pezizomycotina</taxon>
        <taxon>Eurotiomycetes</taxon>
        <taxon>Eurotiomycetidae</taxon>
        <taxon>Eurotiales</taxon>
        <taxon>Aspergillaceae</taxon>
        <taxon>Aspergillus</taxon>
        <taxon>Aspergillus subgen. Circumdati</taxon>
    </lineage>
</organism>
<dbReference type="Proteomes" id="UP000248817">
    <property type="component" value="Unassembled WGS sequence"/>
</dbReference>